<keyword evidence="3" id="KW-0645">Protease</keyword>
<dbReference type="InterPro" id="IPR002884">
    <property type="entry name" value="P_dom"/>
</dbReference>
<protein>
    <recommendedName>
        <fullName evidence="12">furin</fullName>
        <ecNumber evidence="12">3.4.21.75</ecNumber>
    </recommendedName>
</protein>
<feature type="active site" description="Charge relay system" evidence="13">
    <location>
        <position position="185"/>
    </location>
</feature>
<evidence type="ECO:0000256" key="8">
    <source>
        <dbReference type="ARBA" id="ARBA00023145"/>
    </source>
</evidence>
<dbReference type="PRINTS" id="PR00723">
    <property type="entry name" value="SUBTILISIN"/>
</dbReference>
<dbReference type="GO" id="GO:0016486">
    <property type="term" value="P:peptide hormone processing"/>
    <property type="evidence" value="ECO:0007669"/>
    <property type="project" value="TreeGrafter"/>
</dbReference>
<dbReference type="FunFam" id="3.40.50.200:FF:000001">
    <property type="entry name" value="Furin 2, isoform B"/>
    <property type="match status" value="1"/>
</dbReference>
<evidence type="ECO:0000256" key="6">
    <source>
        <dbReference type="ARBA" id="ARBA00022801"/>
    </source>
</evidence>
<dbReference type="InterPro" id="IPR034182">
    <property type="entry name" value="Kexin/furin"/>
</dbReference>
<dbReference type="PROSITE" id="PS00136">
    <property type="entry name" value="SUBTILASE_ASP"/>
    <property type="match status" value="1"/>
</dbReference>
<dbReference type="Pfam" id="PF00082">
    <property type="entry name" value="Peptidase_S8"/>
    <property type="match status" value="1"/>
</dbReference>
<dbReference type="PROSITE" id="PS51829">
    <property type="entry name" value="P_HOMO_B"/>
    <property type="match status" value="1"/>
</dbReference>
<dbReference type="AlphaFoldDB" id="A0A7R8ZG99"/>
<evidence type="ECO:0000256" key="2">
    <source>
        <dbReference type="ARBA" id="ARBA00005325"/>
    </source>
</evidence>
<organism evidence="15">
    <name type="scientific">Cyprideis torosa</name>
    <dbReference type="NCBI Taxonomy" id="163714"/>
    <lineage>
        <taxon>Eukaryota</taxon>
        <taxon>Metazoa</taxon>
        <taxon>Ecdysozoa</taxon>
        <taxon>Arthropoda</taxon>
        <taxon>Crustacea</taxon>
        <taxon>Oligostraca</taxon>
        <taxon>Ostracoda</taxon>
        <taxon>Podocopa</taxon>
        <taxon>Podocopida</taxon>
        <taxon>Cytherocopina</taxon>
        <taxon>Cytheroidea</taxon>
        <taxon>Cytherideidae</taxon>
        <taxon>Cyprideis</taxon>
    </lineage>
</organism>
<comment type="cofactor">
    <cofactor evidence="1">
        <name>Ca(2+)</name>
        <dbReference type="ChEBI" id="CHEBI:29108"/>
    </cofactor>
</comment>
<evidence type="ECO:0000256" key="3">
    <source>
        <dbReference type="ARBA" id="ARBA00022670"/>
    </source>
</evidence>
<dbReference type="InterPro" id="IPR022398">
    <property type="entry name" value="Peptidase_S8_His-AS"/>
</dbReference>
<comment type="catalytic activity">
    <reaction evidence="11">
        <text>Release of mature proteins from their proproteins by cleavage of -Arg-Xaa-Yaa-Arg-|-Zaa- bonds, where Xaa can be any amino acid and Yaa is Arg or Lys. Releases albumin, complement component C3 and von Willebrand factor from their respective precursors.</text>
        <dbReference type="EC" id="3.4.21.75"/>
    </reaction>
</comment>
<evidence type="ECO:0000256" key="7">
    <source>
        <dbReference type="ARBA" id="ARBA00022825"/>
    </source>
</evidence>
<evidence type="ECO:0000313" key="15">
    <source>
        <dbReference type="EMBL" id="CAD7222404.1"/>
    </source>
</evidence>
<dbReference type="Pfam" id="PF01483">
    <property type="entry name" value="P_proprotein"/>
    <property type="match status" value="1"/>
</dbReference>
<dbReference type="InterPro" id="IPR015500">
    <property type="entry name" value="Peptidase_S8_subtilisin-rel"/>
</dbReference>
<accession>A0A7R8ZG99</accession>
<dbReference type="Gene3D" id="2.60.120.260">
    <property type="entry name" value="Galactose-binding domain-like"/>
    <property type="match status" value="1"/>
</dbReference>
<evidence type="ECO:0000256" key="4">
    <source>
        <dbReference type="ARBA" id="ARBA00022685"/>
    </source>
</evidence>
<dbReference type="InterPro" id="IPR023828">
    <property type="entry name" value="Peptidase_S8_Ser-AS"/>
</dbReference>
<dbReference type="PROSITE" id="PS51892">
    <property type="entry name" value="SUBTILASE"/>
    <property type="match status" value="1"/>
</dbReference>
<dbReference type="GO" id="GO:0000139">
    <property type="term" value="C:Golgi membrane"/>
    <property type="evidence" value="ECO:0007669"/>
    <property type="project" value="TreeGrafter"/>
</dbReference>
<dbReference type="EMBL" id="OB660054">
    <property type="protein sequence ID" value="CAD7222404.1"/>
    <property type="molecule type" value="Genomic_DNA"/>
</dbReference>
<dbReference type="PROSITE" id="PS00137">
    <property type="entry name" value="SUBTILASE_HIS"/>
    <property type="match status" value="1"/>
</dbReference>
<dbReference type="PROSITE" id="PS00138">
    <property type="entry name" value="SUBTILASE_SER"/>
    <property type="match status" value="1"/>
</dbReference>
<comment type="similarity">
    <text evidence="2">Belongs to the peptidase S8 family. Furin subfamily.</text>
</comment>
<keyword evidence="10" id="KW-0325">Glycoprotein</keyword>
<evidence type="ECO:0000256" key="5">
    <source>
        <dbReference type="ARBA" id="ARBA00022729"/>
    </source>
</evidence>
<dbReference type="SUPFAM" id="SSF49785">
    <property type="entry name" value="Galactose-binding domain-like"/>
    <property type="match status" value="1"/>
</dbReference>
<evidence type="ECO:0000256" key="12">
    <source>
        <dbReference type="ARBA" id="ARBA00038993"/>
    </source>
</evidence>
<dbReference type="InterPro" id="IPR000209">
    <property type="entry name" value="Peptidase_S8/S53_dom"/>
</dbReference>
<keyword evidence="5" id="KW-0732">Signal</keyword>
<feature type="domain" description="P/Homo B" evidence="14">
    <location>
        <begin position="434"/>
        <end position="565"/>
    </location>
</feature>
<keyword evidence="9" id="KW-1015">Disulfide bond</keyword>
<evidence type="ECO:0000256" key="1">
    <source>
        <dbReference type="ARBA" id="ARBA00001913"/>
    </source>
</evidence>
<dbReference type="Gene3D" id="3.40.50.200">
    <property type="entry name" value="Peptidase S8/S53 domain"/>
    <property type="match status" value="1"/>
</dbReference>
<feature type="active site" description="Charge relay system" evidence="13">
    <location>
        <position position="144"/>
    </location>
</feature>
<name>A0A7R8ZG99_9CRUS</name>
<keyword evidence="6" id="KW-0378">Hydrolase</keyword>
<keyword evidence="4" id="KW-0165">Cleavage on pair of basic residues</keyword>
<dbReference type="SUPFAM" id="SSF52743">
    <property type="entry name" value="Subtilisin-like"/>
    <property type="match status" value="1"/>
</dbReference>
<sequence length="587" mass="65228">MEFYRLIVSWVMMINLVHFSNPSWVEDILSNEIRKLDHVEDNTKGFLGLFPLMQTQPRLSLPNRLSKTRQKSASAKRTRLFAGSGIGSVPEDFEDEGDEYNVCLNDPRWTHMWYLHRITDADMNIVPAWSENVTGRGIVVSILDDGLEHDHPDIIDNYDPDASFDFNSHDADPMPRYDLLDSNRHGTRCAGEVAAKANNSFCGVGVAFNSWIGGVRMLDGEVTDLIEAKSLSLNNQHVDIYSASWGPDDDGKTVDGPGPMASAAFIEGITKGRDGKGSVFVWASGNGGREHDNCNCDGYTNSIWTLSVSSVSENGYVPWYSEACSSTFATTYSSGASTERQVITTDLHHGCTNFHTGTSASAPIAAGIVALTLEANPDLTWRDLQHLVIRTSRKASLRADDWHTNAGGRWVSHFFGYGLLDGWGMVRLARRWQGAPRQERCAIPVASVSQMIPAKSQIDLHLEVSDDDCINVNFLEHVQSKVTFSASRRGDIQMYLISPMGTRSMLLGLRPHDASRAGFNAWPFMTVHSWGESPVGIWQLEVHNEGRYMAHLTAWTLLLYGTAVSPDDQTYCTGWDKYGNCKQFKNN</sequence>
<keyword evidence="8" id="KW-0865">Zymogen</keyword>
<evidence type="ECO:0000256" key="9">
    <source>
        <dbReference type="ARBA" id="ARBA00023157"/>
    </source>
</evidence>
<dbReference type="GO" id="GO:0004252">
    <property type="term" value="F:serine-type endopeptidase activity"/>
    <property type="evidence" value="ECO:0007669"/>
    <property type="project" value="UniProtKB-UniRule"/>
</dbReference>
<reference evidence="15" key="1">
    <citation type="submission" date="2020-11" db="EMBL/GenBank/DDBJ databases">
        <authorList>
            <person name="Tran Van P."/>
        </authorList>
    </citation>
    <scope>NUCLEOTIDE SEQUENCE</scope>
</reference>
<dbReference type="InterPro" id="IPR023827">
    <property type="entry name" value="Peptidase_S8_Asp-AS"/>
</dbReference>
<evidence type="ECO:0000259" key="14">
    <source>
        <dbReference type="PROSITE" id="PS51829"/>
    </source>
</evidence>
<dbReference type="InterPro" id="IPR008979">
    <property type="entry name" value="Galactose-bd-like_sf"/>
</dbReference>
<dbReference type="GO" id="GO:0005802">
    <property type="term" value="C:trans-Golgi network"/>
    <property type="evidence" value="ECO:0007669"/>
    <property type="project" value="TreeGrafter"/>
</dbReference>
<dbReference type="PANTHER" id="PTHR42884:SF3">
    <property type="entry name" value="FURIN-LIKE PROTEASE 1, ISOFORMS 1_1-X_2"/>
    <property type="match status" value="1"/>
</dbReference>
<dbReference type="PANTHER" id="PTHR42884">
    <property type="entry name" value="PROPROTEIN CONVERTASE SUBTILISIN/KEXIN-RELATED"/>
    <property type="match status" value="1"/>
</dbReference>
<evidence type="ECO:0000256" key="11">
    <source>
        <dbReference type="ARBA" id="ARBA00035756"/>
    </source>
</evidence>
<keyword evidence="7" id="KW-0720">Serine protease</keyword>
<feature type="active site" description="Charge relay system" evidence="13">
    <location>
        <position position="359"/>
    </location>
</feature>
<dbReference type="EC" id="3.4.21.75" evidence="12"/>
<evidence type="ECO:0000256" key="10">
    <source>
        <dbReference type="ARBA" id="ARBA00023180"/>
    </source>
</evidence>
<gene>
    <name evidence="15" type="ORF">CTOB1V02_LOCUS413</name>
</gene>
<dbReference type="CDD" id="cd04059">
    <property type="entry name" value="Peptidases_S8_Protein_convertases_Kexins_Furin-like"/>
    <property type="match status" value="1"/>
</dbReference>
<dbReference type="FunFam" id="2.60.120.260:FF:000006">
    <property type="entry name" value="Proprotein convertase subtilisin/kexin type 5"/>
    <property type="match status" value="1"/>
</dbReference>
<dbReference type="InterPro" id="IPR036852">
    <property type="entry name" value="Peptidase_S8/S53_dom_sf"/>
</dbReference>
<dbReference type="OrthoDB" id="300641at2759"/>
<evidence type="ECO:0000256" key="13">
    <source>
        <dbReference type="PIRSR" id="PIRSR615500-1"/>
    </source>
</evidence>
<proteinExistence type="inferred from homology"/>